<sequence>MPRSKQRSSFDQVSEFHRGRTVAYRECGLAFWEIGSPVGRNQATIMRICDGWMQDGTTDRRVRSHPPQCTTSRDDRNIVRMAVTDHSVTSRTMAQHIQSITHYPVFCAYHSTPFTAEWSVRKTSVASSTLDAEPQTSPPPMVRRSTWEAECNEIVFTDEPRFCLQHHDGRMRVWRNRGERMQNSCVMHRHTGPSPGIMRCRLFFEQKCINSSLQYWNFRITMIPVARSMLNFLQHVPLNSIDPTPNLIAI</sequence>
<dbReference type="AlphaFoldDB" id="A0A087U378"/>
<evidence type="ECO:0008006" key="3">
    <source>
        <dbReference type="Google" id="ProtNLM"/>
    </source>
</evidence>
<dbReference type="InterPro" id="IPR036397">
    <property type="entry name" value="RNaseH_sf"/>
</dbReference>
<feature type="non-terminal residue" evidence="1">
    <location>
        <position position="250"/>
    </location>
</feature>
<reference evidence="1 2" key="1">
    <citation type="submission" date="2013-11" db="EMBL/GenBank/DDBJ databases">
        <title>Genome sequencing of Stegodyphus mimosarum.</title>
        <authorList>
            <person name="Bechsgaard J."/>
        </authorList>
    </citation>
    <scope>NUCLEOTIDE SEQUENCE [LARGE SCALE GENOMIC DNA]</scope>
</reference>
<dbReference type="EMBL" id="KK117941">
    <property type="protein sequence ID" value="KFM71817.1"/>
    <property type="molecule type" value="Genomic_DNA"/>
</dbReference>
<dbReference type="Proteomes" id="UP000054359">
    <property type="component" value="Unassembled WGS sequence"/>
</dbReference>
<dbReference type="OrthoDB" id="6436672at2759"/>
<evidence type="ECO:0000313" key="2">
    <source>
        <dbReference type="Proteomes" id="UP000054359"/>
    </source>
</evidence>
<keyword evidence="2" id="KW-1185">Reference proteome</keyword>
<protein>
    <recommendedName>
        <fullName evidence="3">Transposable element Tc3 transposase</fullName>
    </recommendedName>
</protein>
<gene>
    <name evidence="1" type="ORF">X975_22355</name>
</gene>
<organism evidence="1 2">
    <name type="scientific">Stegodyphus mimosarum</name>
    <name type="common">African social velvet spider</name>
    <dbReference type="NCBI Taxonomy" id="407821"/>
    <lineage>
        <taxon>Eukaryota</taxon>
        <taxon>Metazoa</taxon>
        <taxon>Ecdysozoa</taxon>
        <taxon>Arthropoda</taxon>
        <taxon>Chelicerata</taxon>
        <taxon>Arachnida</taxon>
        <taxon>Araneae</taxon>
        <taxon>Araneomorphae</taxon>
        <taxon>Entelegynae</taxon>
        <taxon>Eresoidea</taxon>
        <taxon>Eresidae</taxon>
        <taxon>Stegodyphus</taxon>
    </lineage>
</organism>
<evidence type="ECO:0000313" key="1">
    <source>
        <dbReference type="EMBL" id="KFM71817.1"/>
    </source>
</evidence>
<dbReference type="Gene3D" id="3.30.420.10">
    <property type="entry name" value="Ribonuclease H-like superfamily/Ribonuclease H"/>
    <property type="match status" value="1"/>
</dbReference>
<name>A0A087U378_STEMI</name>
<proteinExistence type="predicted"/>
<dbReference type="GO" id="GO:0003676">
    <property type="term" value="F:nucleic acid binding"/>
    <property type="evidence" value="ECO:0007669"/>
    <property type="project" value="InterPro"/>
</dbReference>
<accession>A0A087U378</accession>